<organism evidence="7">
    <name type="scientific">Heliothis virescens</name>
    <name type="common">Tobacco budworm moth</name>
    <dbReference type="NCBI Taxonomy" id="7102"/>
    <lineage>
        <taxon>Eukaryota</taxon>
        <taxon>Metazoa</taxon>
        <taxon>Ecdysozoa</taxon>
        <taxon>Arthropoda</taxon>
        <taxon>Hexapoda</taxon>
        <taxon>Insecta</taxon>
        <taxon>Pterygota</taxon>
        <taxon>Neoptera</taxon>
        <taxon>Endopterygota</taxon>
        <taxon>Lepidoptera</taxon>
        <taxon>Glossata</taxon>
        <taxon>Ditrysia</taxon>
        <taxon>Noctuoidea</taxon>
        <taxon>Noctuidae</taxon>
        <taxon>Heliothinae</taxon>
        <taxon>Heliothis</taxon>
    </lineage>
</organism>
<dbReference type="Pfam" id="PF07114">
    <property type="entry name" value="TMEM126"/>
    <property type="match status" value="1"/>
</dbReference>
<comment type="caution">
    <text evidence="7">The sequence shown here is derived from an EMBL/GenBank/DDBJ whole genome shotgun (WGS) entry which is preliminary data.</text>
</comment>
<evidence type="ECO:0008006" key="8">
    <source>
        <dbReference type="Google" id="ProtNLM"/>
    </source>
</evidence>
<dbReference type="EMBL" id="NWSH01001496">
    <property type="protein sequence ID" value="PCG71075.1"/>
    <property type="molecule type" value="Genomic_DNA"/>
</dbReference>
<evidence type="ECO:0000256" key="4">
    <source>
        <dbReference type="ARBA" id="ARBA00023128"/>
    </source>
</evidence>
<protein>
    <recommendedName>
        <fullName evidence="8">Transmembrane protein 126A</fullName>
    </recommendedName>
</protein>
<evidence type="ECO:0000256" key="6">
    <source>
        <dbReference type="SAM" id="Phobius"/>
    </source>
</evidence>
<dbReference type="GO" id="GO:0031966">
    <property type="term" value="C:mitochondrial membrane"/>
    <property type="evidence" value="ECO:0007669"/>
    <property type="project" value="UniProtKB-SubCell"/>
</dbReference>
<comment type="subcellular location">
    <subcellularLocation>
        <location evidence="1">Mitochondrion membrane</location>
        <topology evidence="1">Multi-pass membrane protein</topology>
    </subcellularLocation>
</comment>
<evidence type="ECO:0000256" key="3">
    <source>
        <dbReference type="ARBA" id="ARBA00022989"/>
    </source>
</evidence>
<keyword evidence="2 6" id="KW-0812">Transmembrane</keyword>
<dbReference type="InterPro" id="IPR009801">
    <property type="entry name" value="TMEM126"/>
</dbReference>
<evidence type="ECO:0000256" key="2">
    <source>
        <dbReference type="ARBA" id="ARBA00022692"/>
    </source>
</evidence>
<feature type="transmembrane region" description="Helical" evidence="6">
    <location>
        <begin position="174"/>
        <end position="194"/>
    </location>
</feature>
<evidence type="ECO:0000313" key="7">
    <source>
        <dbReference type="EMBL" id="PCG71075.1"/>
    </source>
</evidence>
<gene>
    <name evidence="7" type="ORF">B5V51_2275</name>
</gene>
<name>A0A2A4JG62_HELVI</name>
<reference evidence="7" key="1">
    <citation type="submission" date="2017-09" db="EMBL/GenBank/DDBJ databases">
        <title>Contemporary evolution of a Lepidopteran species, Heliothis virescens, in response to modern agricultural practices.</title>
        <authorList>
            <person name="Fritz M.L."/>
            <person name="Deyonke A.M."/>
            <person name="Papanicolaou A."/>
            <person name="Micinski S."/>
            <person name="Westbrook J."/>
            <person name="Gould F."/>
        </authorList>
    </citation>
    <scope>NUCLEOTIDE SEQUENCE [LARGE SCALE GENOMIC DNA]</scope>
    <source>
        <strain evidence="7">HvINT-</strain>
        <tissue evidence="7">Whole body</tissue>
    </source>
</reference>
<dbReference type="AlphaFoldDB" id="A0A2A4JG62"/>
<evidence type="ECO:0000256" key="5">
    <source>
        <dbReference type="ARBA" id="ARBA00023136"/>
    </source>
</evidence>
<keyword evidence="4" id="KW-0496">Mitochondrion</keyword>
<feature type="transmembrane region" description="Helical" evidence="6">
    <location>
        <begin position="72"/>
        <end position="92"/>
    </location>
</feature>
<proteinExistence type="predicted"/>
<keyword evidence="5 6" id="KW-0472">Membrane</keyword>
<accession>A0A2A4JG62</accession>
<keyword evidence="3 6" id="KW-1133">Transmembrane helix</keyword>
<evidence type="ECO:0000256" key="1">
    <source>
        <dbReference type="ARBA" id="ARBA00004225"/>
    </source>
</evidence>
<dbReference type="PANTHER" id="PTHR16296">
    <property type="entry name" value="UNCHARACTERIZED HYPOTHALAMUS PROTEIN HT007"/>
    <property type="match status" value="1"/>
</dbReference>
<dbReference type="GO" id="GO:0032981">
    <property type="term" value="P:mitochondrial respiratory chain complex I assembly"/>
    <property type="evidence" value="ECO:0007669"/>
    <property type="project" value="TreeGrafter"/>
</dbReference>
<dbReference type="STRING" id="7102.A0A2A4JG62"/>
<sequence length="215" mass="24124">MALMKAKEIPEDGVALDELEATEYVWNLVFDWETTSDTWALKYAPVALGGLNALCGVLINRHFRKKLNLGNYGYFASVVPITLMPAVLTALFHRQLISTDLLLMKNQGCPLCYEVRSAAVQCSLGTAYPMILAPTSALMFANRYSTYRVPNLNEGAAVIFKFLRKVTRPYNSTLTFMIVAQVLASSIFTYYEMVNNLTLRSKIMEIEAKLEKGQQ</sequence>
<dbReference type="PANTHER" id="PTHR16296:SF2">
    <property type="entry name" value="TRANSMEMBRANE PROTEIN 126A"/>
    <property type="match status" value="1"/>
</dbReference>